<dbReference type="InterPro" id="IPR032675">
    <property type="entry name" value="LRR_dom_sf"/>
</dbReference>
<proteinExistence type="predicted"/>
<feature type="domain" description="F-box/LRR-repeat protein 15/At3g58940/PEG3-like LRR" evidence="1">
    <location>
        <begin position="44"/>
        <end position="139"/>
    </location>
</feature>
<dbReference type="Gene3D" id="3.80.10.10">
    <property type="entry name" value="Ribonuclease Inhibitor"/>
    <property type="match status" value="1"/>
</dbReference>
<name>A0A9Q0FP09_9ROSI</name>
<sequence length="262" mass="29400">MSSLVFVSNRFPVLSPGKPKPTTAELLFKVFQVLLPHKGSLARFCISCVLSPLPRSAFGGFPSLKTLNLQSTIILEADLNYLILKCPLLEKLTAKDCIGLGHLELDAPNLKVICFEASYNVSAWLKNTPLLQNFTSYHKKSCSVSQHLARDGRQADMLPVMLNHLVILELTLCLHSKCETSWVLHLIRRCPNLKSLYFKVIRADKPNVITAPVLDLLKAQAHSEYSLGKLSEITLEFSDDTVEVLEFVKLLLAKSRYEFVYV</sequence>
<evidence type="ECO:0000259" key="1">
    <source>
        <dbReference type="Pfam" id="PF24758"/>
    </source>
</evidence>
<dbReference type="Proteomes" id="UP001141552">
    <property type="component" value="Unassembled WGS sequence"/>
</dbReference>
<dbReference type="SUPFAM" id="SSF52047">
    <property type="entry name" value="RNI-like"/>
    <property type="match status" value="1"/>
</dbReference>
<dbReference type="OrthoDB" id="1274461at2759"/>
<dbReference type="PANTHER" id="PTHR31639">
    <property type="entry name" value="F-BOX PROTEIN-LIKE"/>
    <property type="match status" value="1"/>
</dbReference>
<dbReference type="Pfam" id="PF24758">
    <property type="entry name" value="LRR_At5g56370"/>
    <property type="match status" value="1"/>
</dbReference>
<keyword evidence="3" id="KW-1185">Reference proteome</keyword>
<reference evidence="2" key="2">
    <citation type="journal article" date="2023" name="Plants (Basel)">
        <title>Annotation of the Turnera subulata (Passifloraceae) Draft Genome Reveals the S-Locus Evolved after the Divergence of Turneroideae from Passifloroideae in a Stepwise Manner.</title>
        <authorList>
            <person name="Henning P.M."/>
            <person name="Roalson E.H."/>
            <person name="Mir W."/>
            <person name="McCubbin A.G."/>
            <person name="Shore J.S."/>
        </authorList>
    </citation>
    <scope>NUCLEOTIDE SEQUENCE</scope>
    <source>
        <strain evidence="2">F60SS</strain>
    </source>
</reference>
<reference evidence="2" key="1">
    <citation type="submission" date="2022-02" db="EMBL/GenBank/DDBJ databases">
        <authorList>
            <person name="Henning P.M."/>
            <person name="McCubbin A.G."/>
            <person name="Shore J.S."/>
        </authorList>
    </citation>
    <scope>NUCLEOTIDE SEQUENCE</scope>
    <source>
        <strain evidence="2">F60SS</strain>
        <tissue evidence="2">Leaves</tissue>
    </source>
</reference>
<gene>
    <name evidence="2" type="ORF">Tsubulata_022428</name>
</gene>
<dbReference type="PANTHER" id="PTHR31639:SF256">
    <property type="entry name" value="OS07G0242900 PROTEIN"/>
    <property type="match status" value="1"/>
</dbReference>
<dbReference type="EMBL" id="JAKUCV010004852">
    <property type="protein sequence ID" value="KAJ4833826.1"/>
    <property type="molecule type" value="Genomic_DNA"/>
</dbReference>
<protein>
    <recommendedName>
        <fullName evidence="1">F-box/LRR-repeat protein 15/At3g58940/PEG3-like LRR domain-containing protein</fullName>
    </recommendedName>
</protein>
<organism evidence="2 3">
    <name type="scientific">Turnera subulata</name>
    <dbReference type="NCBI Taxonomy" id="218843"/>
    <lineage>
        <taxon>Eukaryota</taxon>
        <taxon>Viridiplantae</taxon>
        <taxon>Streptophyta</taxon>
        <taxon>Embryophyta</taxon>
        <taxon>Tracheophyta</taxon>
        <taxon>Spermatophyta</taxon>
        <taxon>Magnoliopsida</taxon>
        <taxon>eudicotyledons</taxon>
        <taxon>Gunneridae</taxon>
        <taxon>Pentapetalae</taxon>
        <taxon>rosids</taxon>
        <taxon>fabids</taxon>
        <taxon>Malpighiales</taxon>
        <taxon>Passifloraceae</taxon>
        <taxon>Turnera</taxon>
    </lineage>
</organism>
<dbReference type="InterPro" id="IPR055411">
    <property type="entry name" value="LRR_FXL15/At3g58940/PEG3-like"/>
</dbReference>
<dbReference type="AlphaFoldDB" id="A0A9Q0FP09"/>
<evidence type="ECO:0000313" key="3">
    <source>
        <dbReference type="Proteomes" id="UP001141552"/>
    </source>
</evidence>
<accession>A0A9Q0FP09</accession>
<comment type="caution">
    <text evidence="2">The sequence shown here is derived from an EMBL/GenBank/DDBJ whole genome shotgun (WGS) entry which is preliminary data.</text>
</comment>
<evidence type="ECO:0000313" key="2">
    <source>
        <dbReference type="EMBL" id="KAJ4833826.1"/>
    </source>
</evidence>